<evidence type="ECO:0000256" key="1">
    <source>
        <dbReference type="SAM" id="SignalP"/>
    </source>
</evidence>
<dbReference type="Proteomes" id="UP000325577">
    <property type="component" value="Linkage Group LG6"/>
</dbReference>
<proteinExistence type="predicted"/>
<gene>
    <name evidence="2" type="ORF">F0562_015021</name>
</gene>
<dbReference type="AlphaFoldDB" id="A0A5J4ZU70"/>
<evidence type="ECO:0000313" key="2">
    <source>
        <dbReference type="EMBL" id="KAA8520707.1"/>
    </source>
</evidence>
<organism evidence="2 3">
    <name type="scientific">Nyssa sinensis</name>
    <dbReference type="NCBI Taxonomy" id="561372"/>
    <lineage>
        <taxon>Eukaryota</taxon>
        <taxon>Viridiplantae</taxon>
        <taxon>Streptophyta</taxon>
        <taxon>Embryophyta</taxon>
        <taxon>Tracheophyta</taxon>
        <taxon>Spermatophyta</taxon>
        <taxon>Magnoliopsida</taxon>
        <taxon>eudicotyledons</taxon>
        <taxon>Gunneridae</taxon>
        <taxon>Pentapetalae</taxon>
        <taxon>asterids</taxon>
        <taxon>Cornales</taxon>
        <taxon>Nyssaceae</taxon>
        <taxon>Nyssa</taxon>
    </lineage>
</organism>
<feature type="chain" id="PRO_5023830029" description="Secreted protein" evidence="1">
    <location>
        <begin position="21"/>
        <end position="93"/>
    </location>
</feature>
<accession>A0A5J4ZU70</accession>
<dbReference type="EMBL" id="CM018049">
    <property type="protein sequence ID" value="KAA8520707.1"/>
    <property type="molecule type" value="Genomic_DNA"/>
</dbReference>
<reference evidence="2 3" key="1">
    <citation type="submission" date="2019-09" db="EMBL/GenBank/DDBJ databases">
        <title>A chromosome-level genome assembly of the Chinese tupelo Nyssa sinensis.</title>
        <authorList>
            <person name="Yang X."/>
            <person name="Kang M."/>
            <person name="Yang Y."/>
            <person name="Xiong H."/>
            <person name="Wang M."/>
            <person name="Zhang Z."/>
            <person name="Wang Z."/>
            <person name="Wu H."/>
            <person name="Ma T."/>
            <person name="Liu J."/>
            <person name="Xi Z."/>
        </authorList>
    </citation>
    <scope>NUCLEOTIDE SEQUENCE [LARGE SCALE GENOMIC DNA]</scope>
    <source>
        <strain evidence="2">J267</strain>
        <tissue evidence="2">Leaf</tissue>
    </source>
</reference>
<feature type="signal peptide" evidence="1">
    <location>
        <begin position="1"/>
        <end position="20"/>
    </location>
</feature>
<name>A0A5J4ZU70_9ASTE</name>
<protein>
    <recommendedName>
        <fullName evidence="4">Secreted protein</fullName>
    </recommendedName>
</protein>
<keyword evidence="3" id="KW-1185">Reference proteome</keyword>
<evidence type="ECO:0008006" key="4">
    <source>
        <dbReference type="Google" id="ProtNLM"/>
    </source>
</evidence>
<sequence>MGTMFLVLLHLTLLLFQNFGLPKTKRGLGKPKILAVVICRRHMNYEILQALQLGIRPGSKFGVKMPAHAVERKARPCTEMECGNDSMLCYTLE</sequence>
<evidence type="ECO:0000313" key="3">
    <source>
        <dbReference type="Proteomes" id="UP000325577"/>
    </source>
</evidence>
<keyword evidence="1" id="KW-0732">Signal</keyword>